<dbReference type="AlphaFoldDB" id="A0AAV3ANE4"/>
<evidence type="ECO:0000256" key="2">
    <source>
        <dbReference type="ARBA" id="ARBA00022946"/>
    </source>
</evidence>
<evidence type="ECO:0000313" key="5">
    <source>
        <dbReference type="Proteomes" id="UP001181693"/>
    </source>
</evidence>
<evidence type="ECO:0008006" key="6">
    <source>
        <dbReference type="Google" id="ProtNLM"/>
    </source>
</evidence>
<accession>A0AAV3ANE4</accession>
<keyword evidence="5" id="KW-1185">Reference proteome</keyword>
<protein>
    <recommendedName>
        <fullName evidence="6">mTERF domain-containing protein 2</fullName>
    </recommendedName>
</protein>
<dbReference type="Pfam" id="PF02536">
    <property type="entry name" value="mTERF"/>
    <property type="match status" value="1"/>
</dbReference>
<dbReference type="GO" id="GO:0005739">
    <property type="term" value="C:mitochondrion"/>
    <property type="evidence" value="ECO:0007669"/>
    <property type="project" value="TreeGrafter"/>
</dbReference>
<comment type="caution">
    <text evidence="4">The sequence shown here is derived from an EMBL/GenBank/DDBJ whole genome shotgun (WGS) entry which is preliminary data.</text>
</comment>
<dbReference type="PANTHER" id="PTHR13068:SF203">
    <property type="entry name" value="TRANSCRIPTION TERMINATION FACTOR 4, MITOCHONDRIAL"/>
    <property type="match status" value="1"/>
</dbReference>
<keyword evidence="2" id="KW-0809">Transit peptide</keyword>
<gene>
    <name evidence="4" type="ORF">GDO54_010288</name>
</gene>
<dbReference type="EMBL" id="DYDO01000004">
    <property type="protein sequence ID" value="DBA25971.1"/>
    <property type="molecule type" value="Genomic_DNA"/>
</dbReference>
<dbReference type="Gene3D" id="1.25.70.10">
    <property type="entry name" value="Transcription termination factor 3, mitochondrial"/>
    <property type="match status" value="1"/>
</dbReference>
<reference evidence="4" key="1">
    <citation type="thesis" date="2020" institute="ProQuest LLC" country="789 East Eisenhower Parkway, Ann Arbor, MI, USA">
        <title>Comparative Genomics and Chromosome Evolution.</title>
        <authorList>
            <person name="Mudd A.B."/>
        </authorList>
    </citation>
    <scope>NUCLEOTIDE SEQUENCE</scope>
    <source>
        <strain evidence="4">1538</strain>
        <tissue evidence="4">Blood</tissue>
    </source>
</reference>
<proteinExistence type="inferred from homology"/>
<dbReference type="PANTHER" id="PTHR13068">
    <property type="entry name" value="CGI-12 PROTEIN-RELATED"/>
    <property type="match status" value="1"/>
</dbReference>
<evidence type="ECO:0000256" key="3">
    <source>
        <dbReference type="SAM" id="MobiDB-lite"/>
    </source>
</evidence>
<dbReference type="GO" id="GO:0061668">
    <property type="term" value="P:mitochondrial ribosome assembly"/>
    <property type="evidence" value="ECO:0007669"/>
    <property type="project" value="TreeGrafter"/>
</dbReference>
<evidence type="ECO:0000256" key="1">
    <source>
        <dbReference type="ARBA" id="ARBA00007692"/>
    </source>
</evidence>
<dbReference type="InterPro" id="IPR003690">
    <property type="entry name" value="MTERF"/>
</dbReference>
<sequence length="308" mass="35185">MVSLCLRTRLIISRPSLCLRQIFSVPVARQELLDLGFSETQAEKILSKKCTAHSTSAIKELFFIGLNHKTILRIIEEKPQLLRTTAKEVRDKADTLRSLGLGEGSLQSSLSRCPSLLSLPRSHLLASAQCLKTRCQFSSQQVLKILHTSPEALTQDPNHLEELFQYVYFRMGGKHGDMLSSGVFQKSLNEVKVRHLFLERLGRFLPPNKNGQCPPSNPKIKEVVQLSEEDFLSRIARSSSEEYDIFQKILEREERESAEVMEKEQNTDDSDNDDSDDKVSEREDDSDDDDYTDNVKGDQSKYKNYRNK</sequence>
<feature type="compositionally biased region" description="Basic and acidic residues" evidence="3">
    <location>
        <begin position="254"/>
        <end position="266"/>
    </location>
</feature>
<organism evidence="4 5">
    <name type="scientific">Pyxicephalus adspersus</name>
    <name type="common">African bullfrog</name>
    <dbReference type="NCBI Taxonomy" id="30357"/>
    <lineage>
        <taxon>Eukaryota</taxon>
        <taxon>Metazoa</taxon>
        <taxon>Chordata</taxon>
        <taxon>Craniata</taxon>
        <taxon>Vertebrata</taxon>
        <taxon>Euteleostomi</taxon>
        <taxon>Amphibia</taxon>
        <taxon>Batrachia</taxon>
        <taxon>Anura</taxon>
        <taxon>Neobatrachia</taxon>
        <taxon>Ranoidea</taxon>
        <taxon>Pyxicephalidae</taxon>
        <taxon>Pyxicephalinae</taxon>
        <taxon>Pyxicephalus</taxon>
    </lineage>
</organism>
<dbReference type="InterPro" id="IPR038538">
    <property type="entry name" value="MTERF_sf"/>
</dbReference>
<dbReference type="Proteomes" id="UP001181693">
    <property type="component" value="Unassembled WGS sequence"/>
</dbReference>
<evidence type="ECO:0000313" key="4">
    <source>
        <dbReference type="EMBL" id="DBA25971.1"/>
    </source>
</evidence>
<dbReference type="SMART" id="SM00733">
    <property type="entry name" value="Mterf"/>
    <property type="match status" value="3"/>
</dbReference>
<feature type="compositionally biased region" description="Acidic residues" evidence="3">
    <location>
        <begin position="267"/>
        <end position="292"/>
    </location>
</feature>
<dbReference type="GO" id="GO:0006390">
    <property type="term" value="P:mitochondrial transcription"/>
    <property type="evidence" value="ECO:0007669"/>
    <property type="project" value="TreeGrafter"/>
</dbReference>
<comment type="similarity">
    <text evidence="1">Belongs to the mTERF family.</text>
</comment>
<feature type="region of interest" description="Disordered" evidence="3">
    <location>
        <begin position="254"/>
        <end position="308"/>
    </location>
</feature>
<dbReference type="GO" id="GO:0003676">
    <property type="term" value="F:nucleic acid binding"/>
    <property type="evidence" value="ECO:0007669"/>
    <property type="project" value="InterPro"/>
</dbReference>
<name>A0AAV3ANE4_PYXAD</name>